<protein>
    <submittedName>
        <fullName evidence="1">Uncharacterized protein</fullName>
    </submittedName>
</protein>
<evidence type="ECO:0000313" key="2">
    <source>
        <dbReference type="Proteomes" id="UP001233999"/>
    </source>
</evidence>
<proteinExistence type="predicted"/>
<reference evidence="1" key="1">
    <citation type="journal article" date="2023" name="IScience">
        <title>Live-bearing cockroach genome reveals convergent evolutionary mechanisms linked to viviparity in insects and beyond.</title>
        <authorList>
            <person name="Fouks B."/>
            <person name="Harrison M.C."/>
            <person name="Mikhailova A.A."/>
            <person name="Marchal E."/>
            <person name="English S."/>
            <person name="Carruthers M."/>
            <person name="Jennings E.C."/>
            <person name="Chiamaka E.L."/>
            <person name="Frigard R.A."/>
            <person name="Pippel M."/>
            <person name="Attardo G.M."/>
            <person name="Benoit J.B."/>
            <person name="Bornberg-Bauer E."/>
            <person name="Tobe S.S."/>
        </authorList>
    </citation>
    <scope>NUCLEOTIDE SEQUENCE</scope>
    <source>
        <strain evidence="1">Stay&amp;Tobe</strain>
    </source>
</reference>
<gene>
    <name evidence="1" type="ORF">L9F63_004814</name>
</gene>
<accession>A0AAD8E7H9</accession>
<organism evidence="1 2">
    <name type="scientific">Diploptera punctata</name>
    <name type="common">Pacific beetle cockroach</name>
    <dbReference type="NCBI Taxonomy" id="6984"/>
    <lineage>
        <taxon>Eukaryota</taxon>
        <taxon>Metazoa</taxon>
        <taxon>Ecdysozoa</taxon>
        <taxon>Arthropoda</taxon>
        <taxon>Hexapoda</taxon>
        <taxon>Insecta</taxon>
        <taxon>Pterygota</taxon>
        <taxon>Neoptera</taxon>
        <taxon>Polyneoptera</taxon>
        <taxon>Dictyoptera</taxon>
        <taxon>Blattodea</taxon>
        <taxon>Blaberoidea</taxon>
        <taxon>Blaberidae</taxon>
        <taxon>Diplopterinae</taxon>
        <taxon>Diploptera</taxon>
    </lineage>
</organism>
<dbReference type="AlphaFoldDB" id="A0AAD8E7H9"/>
<evidence type="ECO:0000313" key="1">
    <source>
        <dbReference type="EMBL" id="KAJ9579522.1"/>
    </source>
</evidence>
<comment type="caution">
    <text evidence="1">The sequence shown here is derived from an EMBL/GenBank/DDBJ whole genome shotgun (WGS) entry which is preliminary data.</text>
</comment>
<reference evidence="1" key="2">
    <citation type="submission" date="2023-05" db="EMBL/GenBank/DDBJ databases">
        <authorList>
            <person name="Fouks B."/>
        </authorList>
    </citation>
    <scope>NUCLEOTIDE SEQUENCE</scope>
    <source>
        <strain evidence="1">Stay&amp;Tobe</strain>
        <tissue evidence="1">Testes</tissue>
    </source>
</reference>
<feature type="non-terminal residue" evidence="1">
    <location>
        <position position="52"/>
    </location>
</feature>
<dbReference type="Proteomes" id="UP001233999">
    <property type="component" value="Unassembled WGS sequence"/>
</dbReference>
<name>A0AAD8E7H9_DIPPU</name>
<sequence length="52" mass="6048">TFQCSNPTIVGGSFIVRKYPENILIQNHHVLIHRRSSMPLYRVQIPESPFIL</sequence>
<keyword evidence="2" id="KW-1185">Reference proteome</keyword>
<feature type="non-terminal residue" evidence="1">
    <location>
        <position position="1"/>
    </location>
</feature>
<dbReference type="EMBL" id="JASPKZ010008387">
    <property type="protein sequence ID" value="KAJ9579522.1"/>
    <property type="molecule type" value="Genomic_DNA"/>
</dbReference>